<evidence type="ECO:0000259" key="2">
    <source>
        <dbReference type="Pfam" id="PF02872"/>
    </source>
</evidence>
<evidence type="ECO:0000259" key="3">
    <source>
        <dbReference type="Pfam" id="PF07589"/>
    </source>
</evidence>
<dbReference type="RefSeq" id="WP_096448349.1">
    <property type="nucleotide sequence ID" value="NZ_JBHSOG010000014.1"/>
</dbReference>
<dbReference type="SUPFAM" id="SSF56300">
    <property type="entry name" value="Metallo-dependent phosphatases"/>
    <property type="match status" value="1"/>
</dbReference>
<dbReference type="PRINTS" id="PR01607">
    <property type="entry name" value="APYRASEFAMLY"/>
</dbReference>
<feature type="domain" description="Ice-binding protein C-terminal" evidence="3">
    <location>
        <begin position="624"/>
        <end position="648"/>
    </location>
</feature>
<reference evidence="5" key="1">
    <citation type="journal article" date="2019" name="Int. J. Syst. Evol. Microbiol.">
        <title>The Global Catalogue of Microorganisms (GCM) 10K type strain sequencing project: providing services to taxonomists for standard genome sequencing and annotation.</title>
        <authorList>
            <consortium name="The Broad Institute Genomics Platform"/>
            <consortium name="The Broad Institute Genome Sequencing Center for Infectious Disease"/>
            <person name="Wu L."/>
            <person name="Ma J."/>
        </authorList>
    </citation>
    <scope>NUCLEOTIDE SEQUENCE [LARGE SCALE GENOMIC DNA]</scope>
    <source>
        <strain evidence="5">SHR3</strain>
    </source>
</reference>
<keyword evidence="1" id="KW-0547">Nucleotide-binding</keyword>
<feature type="domain" description="5'-Nucleotidase C-terminal" evidence="2">
    <location>
        <begin position="416"/>
        <end position="564"/>
    </location>
</feature>
<accession>A0ABW1ANH3</accession>
<comment type="similarity">
    <text evidence="1">Belongs to the 5'-nucleotidase family.</text>
</comment>
<organism evidence="4 5">
    <name type="scientific">Thauera sinica</name>
    <dbReference type="NCBI Taxonomy" id="2665146"/>
    <lineage>
        <taxon>Bacteria</taxon>
        <taxon>Pseudomonadati</taxon>
        <taxon>Pseudomonadota</taxon>
        <taxon>Betaproteobacteria</taxon>
        <taxon>Rhodocyclales</taxon>
        <taxon>Zoogloeaceae</taxon>
        <taxon>Thauera</taxon>
    </lineage>
</organism>
<dbReference type="PANTHER" id="PTHR11575">
    <property type="entry name" value="5'-NUCLEOTIDASE-RELATED"/>
    <property type="match status" value="1"/>
</dbReference>
<dbReference type="InterPro" id="IPR008334">
    <property type="entry name" value="5'-Nucleotdase_C"/>
</dbReference>
<dbReference type="PANTHER" id="PTHR11575:SF24">
    <property type="entry name" value="5'-NUCLEOTIDASE"/>
    <property type="match status" value="1"/>
</dbReference>
<dbReference type="Proteomes" id="UP001595974">
    <property type="component" value="Unassembled WGS sequence"/>
</dbReference>
<dbReference type="InterPro" id="IPR006179">
    <property type="entry name" value="5_nucleotidase/apyrase"/>
</dbReference>
<keyword evidence="1" id="KW-0378">Hydrolase</keyword>
<keyword evidence="1" id="KW-0732">Signal</keyword>
<feature type="chain" id="PRO_5044973462" evidence="1">
    <location>
        <begin position="28"/>
        <end position="654"/>
    </location>
</feature>
<dbReference type="EMBL" id="JBHSOG010000014">
    <property type="protein sequence ID" value="MFC5768714.1"/>
    <property type="molecule type" value="Genomic_DNA"/>
</dbReference>
<name>A0ABW1ANH3_9RHOO</name>
<proteinExistence type="inferred from homology"/>
<feature type="signal peptide" evidence="1">
    <location>
        <begin position="1"/>
        <end position="27"/>
    </location>
</feature>
<sequence>MLLRSFRINRLAAAVVFAVTLPASALAAEGLTILHVGDQESWLLSAQGNLRDDASQALSFYGGIDRLASLIGTQRNDAYAAGNSVLTLNAGDAFLPGPRLTASLQNLATSFADGGQDFYDAIAMRYIGFDAAVFGNHEFDLGADVAARFAQVSGTTYLSSNLDFGSSSAFGSLVTAGTVAPSMITTTTGGNKVGIVGLTTPLLPTISSPGDVGVIGNVAGATAAQNLQATVSIVQAQIDALRAQGANTVVLMSHLQNVSNEINVVVPQLRGADIIISGGGHELMAEADDILIPGAEAASIKNHPVAVQMADGNSALVVTANFGNRYLGELNVTLDDNGFVQRDANGVPVINSASMLRVAGIGDDAVTPDATLNAQVVQPVQTFIEGLNAQIIATSEVNLNGNRGAAGAPGSFVVGVRNSETNLGNLMADALRFSGKTDVAIQNGGGIRDSISEGDVSAGDTFDVAPFTNLVKTAQNVSGAQLKEVLEHTLANASPNGNAAGQFGQISGMKVRYDTNAAAGARVLDIVLDDGTVLVKDGVVVNTERKVTLATIDFLAGGGDGYPFAEAGVEFDNAVNTVTYQEALLDFITTPEADGGLGGRILASRYGVENPYDYQGRLVDMALAVPEPETYAMLLAGLGLIGFMNRRRKQAVAA</sequence>
<dbReference type="SUPFAM" id="SSF55816">
    <property type="entry name" value="5'-nucleotidase (syn. UDP-sugar hydrolase), C-terminal domain"/>
    <property type="match status" value="1"/>
</dbReference>
<gene>
    <name evidence="4" type="ORF">ACFPTN_04960</name>
</gene>
<evidence type="ECO:0000256" key="1">
    <source>
        <dbReference type="RuleBase" id="RU362119"/>
    </source>
</evidence>
<dbReference type="InterPro" id="IPR013424">
    <property type="entry name" value="Ice-binding_C"/>
</dbReference>
<dbReference type="InterPro" id="IPR036907">
    <property type="entry name" value="5'-Nucleotdase_C_sf"/>
</dbReference>
<dbReference type="Gene3D" id="3.60.21.10">
    <property type="match status" value="1"/>
</dbReference>
<comment type="caution">
    <text evidence="4">The sequence shown here is derived from an EMBL/GenBank/DDBJ whole genome shotgun (WGS) entry which is preliminary data.</text>
</comment>
<dbReference type="Gene3D" id="3.90.780.10">
    <property type="entry name" value="5'-Nucleotidase, C-terminal domain"/>
    <property type="match status" value="1"/>
</dbReference>
<evidence type="ECO:0000313" key="5">
    <source>
        <dbReference type="Proteomes" id="UP001595974"/>
    </source>
</evidence>
<evidence type="ECO:0000313" key="4">
    <source>
        <dbReference type="EMBL" id="MFC5768714.1"/>
    </source>
</evidence>
<dbReference type="InterPro" id="IPR029052">
    <property type="entry name" value="Metallo-depent_PP-like"/>
</dbReference>
<dbReference type="Pfam" id="PF07589">
    <property type="entry name" value="PEP-CTERM"/>
    <property type="match status" value="1"/>
</dbReference>
<keyword evidence="5" id="KW-1185">Reference proteome</keyword>
<dbReference type="Pfam" id="PF02872">
    <property type="entry name" value="5_nucleotid_C"/>
    <property type="match status" value="1"/>
</dbReference>
<protein>
    <submittedName>
        <fullName evidence="4">5'-nucleotidase C-terminal domain-containing protein</fullName>
    </submittedName>
</protein>
<dbReference type="NCBIfam" id="TIGR02595">
    <property type="entry name" value="PEP_CTERM"/>
    <property type="match status" value="1"/>
</dbReference>